<evidence type="ECO:0000259" key="6">
    <source>
        <dbReference type="PROSITE" id="PS50089"/>
    </source>
</evidence>
<evidence type="ECO:0000256" key="3">
    <source>
        <dbReference type="ARBA" id="ARBA00022833"/>
    </source>
</evidence>
<dbReference type="InterPro" id="IPR013083">
    <property type="entry name" value="Znf_RING/FYVE/PHD"/>
</dbReference>
<reference evidence="8" key="1">
    <citation type="submission" date="2023-07" db="EMBL/GenBank/DDBJ databases">
        <authorList>
            <consortium name="AG Swart"/>
            <person name="Singh M."/>
            <person name="Singh A."/>
            <person name="Seah K."/>
            <person name="Emmerich C."/>
        </authorList>
    </citation>
    <scope>NUCLEOTIDE SEQUENCE</scope>
    <source>
        <strain evidence="8">DP1</strain>
    </source>
</reference>
<sequence length="444" mass="52199">MKLKFRQDLKFNKDSCINLTRFEKSDRIIFPMTCYSLDNFFCRICYNLVEKPKECSGCNKVFCKQCITKWLECKKVCPYRCTSREFKNPNGFYLSTYKGIRIKCPYEKYGCDKKLKQGSLNEHQACCKYTPEKCDHCNEMVARINLEMHYKECDRFPIKCDQCEFEIWKSEFEKHSCVRLLSNTVKTQQDRITQLETEVSDLLKCYHSMQEYLSVLDSRIVNQQESMNTNEFGFRKSKHRRKRNKKRNFSSNLSKSLNNTHEFMINDKIHTPKKTIGSHGENEFEDCLESKDEVNLKENILKTDSDEENDFEVLSSKKSKDASDVIKDQLTTNSSQTFKNWCVSNESGNEQSSCESEESEEDQIDSYEKMKKEFAIQRAHIIKFPKSGCLSDLKSTKGKKLSKSNKILENKQKEEHNFSNDDVIKKVKFLGNRKKDNNILDDDC</sequence>
<organism evidence="8 9">
    <name type="scientific">Euplotes crassus</name>
    <dbReference type="NCBI Taxonomy" id="5936"/>
    <lineage>
        <taxon>Eukaryota</taxon>
        <taxon>Sar</taxon>
        <taxon>Alveolata</taxon>
        <taxon>Ciliophora</taxon>
        <taxon>Intramacronucleata</taxon>
        <taxon>Spirotrichea</taxon>
        <taxon>Hypotrichia</taxon>
        <taxon>Euplotida</taxon>
        <taxon>Euplotidae</taxon>
        <taxon>Moneuplotes</taxon>
    </lineage>
</organism>
<feature type="domain" description="RING-type" evidence="6">
    <location>
        <begin position="42"/>
        <end position="78"/>
    </location>
</feature>
<dbReference type="SUPFAM" id="SSF57850">
    <property type="entry name" value="RING/U-box"/>
    <property type="match status" value="1"/>
</dbReference>
<keyword evidence="1" id="KW-0479">Metal-binding</keyword>
<evidence type="ECO:0000313" key="8">
    <source>
        <dbReference type="EMBL" id="CAI2358914.1"/>
    </source>
</evidence>
<dbReference type="AlphaFoldDB" id="A0AAD1U2G8"/>
<gene>
    <name evidence="8" type="ORF">ECRASSUSDP1_LOCUS197</name>
</gene>
<dbReference type="InterPro" id="IPR001841">
    <property type="entry name" value="Znf_RING"/>
</dbReference>
<dbReference type="PROSITE" id="PS51081">
    <property type="entry name" value="ZF_SIAH"/>
    <property type="match status" value="1"/>
</dbReference>
<name>A0AAD1U2G8_EUPCR</name>
<dbReference type="Proteomes" id="UP001295684">
    <property type="component" value="Unassembled WGS sequence"/>
</dbReference>
<evidence type="ECO:0000313" key="9">
    <source>
        <dbReference type="Proteomes" id="UP001295684"/>
    </source>
</evidence>
<proteinExistence type="predicted"/>
<protein>
    <submittedName>
        <fullName evidence="8">Uncharacterized protein</fullName>
    </submittedName>
</protein>
<dbReference type="EMBL" id="CAMPGE010000187">
    <property type="protein sequence ID" value="CAI2358914.1"/>
    <property type="molecule type" value="Genomic_DNA"/>
</dbReference>
<dbReference type="PROSITE" id="PS50089">
    <property type="entry name" value="ZF_RING_2"/>
    <property type="match status" value="1"/>
</dbReference>
<keyword evidence="3" id="KW-0862">Zinc</keyword>
<evidence type="ECO:0000259" key="7">
    <source>
        <dbReference type="PROSITE" id="PS51081"/>
    </source>
</evidence>
<evidence type="ECO:0000256" key="4">
    <source>
        <dbReference type="PROSITE-ProRule" id="PRU00455"/>
    </source>
</evidence>
<keyword evidence="2 4" id="KW-0863">Zinc-finger</keyword>
<feature type="region of interest" description="Disordered" evidence="5">
    <location>
        <begin position="234"/>
        <end position="253"/>
    </location>
</feature>
<evidence type="ECO:0000256" key="1">
    <source>
        <dbReference type="ARBA" id="ARBA00022723"/>
    </source>
</evidence>
<dbReference type="GO" id="GO:0008270">
    <property type="term" value="F:zinc ion binding"/>
    <property type="evidence" value="ECO:0007669"/>
    <property type="project" value="UniProtKB-KW"/>
</dbReference>
<feature type="compositionally biased region" description="Basic residues" evidence="5">
    <location>
        <begin position="235"/>
        <end position="248"/>
    </location>
</feature>
<dbReference type="Gene3D" id="3.30.40.10">
    <property type="entry name" value="Zinc/RING finger domain, C3HC4 (zinc finger)"/>
    <property type="match status" value="2"/>
</dbReference>
<keyword evidence="9" id="KW-1185">Reference proteome</keyword>
<accession>A0AAD1U2G8</accession>
<dbReference type="SUPFAM" id="SSF49599">
    <property type="entry name" value="TRAF domain-like"/>
    <property type="match status" value="1"/>
</dbReference>
<dbReference type="InterPro" id="IPR013010">
    <property type="entry name" value="Znf_SIAH"/>
</dbReference>
<comment type="caution">
    <text evidence="8">The sequence shown here is derived from an EMBL/GenBank/DDBJ whole genome shotgun (WGS) entry which is preliminary data.</text>
</comment>
<feature type="domain" description="SIAH-type" evidence="7">
    <location>
        <begin position="99"/>
        <end position="155"/>
    </location>
</feature>
<evidence type="ECO:0000256" key="5">
    <source>
        <dbReference type="SAM" id="MobiDB-lite"/>
    </source>
</evidence>
<evidence type="ECO:0000256" key="2">
    <source>
        <dbReference type="ARBA" id="ARBA00022771"/>
    </source>
</evidence>